<evidence type="ECO:0000313" key="2">
    <source>
        <dbReference type="Proteomes" id="UP001230156"/>
    </source>
</evidence>
<proteinExistence type="predicted"/>
<evidence type="ECO:0000313" key="1">
    <source>
        <dbReference type="EMBL" id="MDQ7247237.1"/>
    </source>
</evidence>
<comment type="caution">
    <text evidence="1">The sequence shown here is derived from an EMBL/GenBank/DDBJ whole genome shotgun (WGS) entry which is preliminary data.</text>
</comment>
<accession>A0ABU0YHP5</accession>
<reference evidence="2" key="1">
    <citation type="submission" date="2023-08" db="EMBL/GenBank/DDBJ databases">
        <title>Rhodospirillaceae gen. nov., a novel taxon isolated from the Yangtze River Yuezi River estuary sludge.</title>
        <authorList>
            <person name="Ruan L."/>
        </authorList>
    </citation>
    <scope>NUCLEOTIDE SEQUENCE [LARGE SCALE GENOMIC DNA]</scope>
    <source>
        <strain evidence="2">R-7</strain>
    </source>
</reference>
<dbReference type="RefSeq" id="WP_379954638.1">
    <property type="nucleotide sequence ID" value="NZ_JAUYVI010000002.1"/>
</dbReference>
<gene>
    <name evidence="1" type="ORF">Q8A70_06150</name>
</gene>
<protein>
    <recommendedName>
        <fullName evidence="3">ACT domain-containing protein</fullName>
    </recommendedName>
</protein>
<sequence>MSTPESQPRHSAGRNPVPTFCLTVRTDADPGSLPRVLEVFAKRGMVPSKLFSVATGADELTVDLQVTGIDEDLGSVIANQLRSQVGIETVLTSVKTEAD</sequence>
<organism evidence="1 2">
    <name type="scientific">Dongia sedimenti</name>
    <dbReference type="NCBI Taxonomy" id="3064282"/>
    <lineage>
        <taxon>Bacteria</taxon>
        <taxon>Pseudomonadati</taxon>
        <taxon>Pseudomonadota</taxon>
        <taxon>Alphaproteobacteria</taxon>
        <taxon>Rhodospirillales</taxon>
        <taxon>Dongiaceae</taxon>
        <taxon>Dongia</taxon>
    </lineage>
</organism>
<dbReference type="EMBL" id="JAUYVI010000002">
    <property type="protein sequence ID" value="MDQ7247237.1"/>
    <property type="molecule type" value="Genomic_DNA"/>
</dbReference>
<name>A0ABU0YHP5_9PROT</name>
<keyword evidence="2" id="KW-1185">Reference proteome</keyword>
<evidence type="ECO:0008006" key="3">
    <source>
        <dbReference type="Google" id="ProtNLM"/>
    </source>
</evidence>
<dbReference type="Proteomes" id="UP001230156">
    <property type="component" value="Unassembled WGS sequence"/>
</dbReference>